<dbReference type="Proteomes" id="UP000235388">
    <property type="component" value="Unassembled WGS sequence"/>
</dbReference>
<evidence type="ECO:0000313" key="2">
    <source>
        <dbReference type="EMBL" id="PLW11154.1"/>
    </source>
</evidence>
<accession>A0A2N5SD52</accession>
<gene>
    <name evidence="3" type="ORF">PCANC_07233</name>
    <name evidence="2" type="ORF">PCANC_21599</name>
</gene>
<dbReference type="EMBL" id="PGCJ01000060">
    <property type="protein sequence ID" value="PLW53509.1"/>
    <property type="molecule type" value="Genomic_DNA"/>
</dbReference>
<evidence type="ECO:0000313" key="3">
    <source>
        <dbReference type="EMBL" id="PLW53509.1"/>
    </source>
</evidence>
<reference evidence="2 4" key="1">
    <citation type="submission" date="2017-11" db="EMBL/GenBank/DDBJ databases">
        <title>De novo assembly and phasing of dikaryotic genomes from two isolates of Puccinia coronata f. sp. avenae, the causal agent of oat crown rust.</title>
        <authorList>
            <person name="Miller M.E."/>
            <person name="Zhang Y."/>
            <person name="Omidvar V."/>
            <person name="Sperschneider J."/>
            <person name="Schwessinger B."/>
            <person name="Raley C."/>
            <person name="Palmer J.M."/>
            <person name="Garnica D."/>
            <person name="Upadhyaya N."/>
            <person name="Rathjen J."/>
            <person name="Taylor J.M."/>
            <person name="Park R.F."/>
            <person name="Dodds P.N."/>
            <person name="Hirsch C.D."/>
            <person name="Kianian S.F."/>
            <person name="Figueroa M."/>
        </authorList>
    </citation>
    <scope>NUCLEOTIDE SEQUENCE [LARGE SCALE GENOMIC DNA]</scope>
    <source>
        <strain evidence="2">12NC29</strain>
    </source>
</reference>
<comment type="caution">
    <text evidence="2">The sequence shown here is derived from an EMBL/GenBank/DDBJ whole genome shotgun (WGS) entry which is preliminary data.</text>
</comment>
<dbReference type="AlphaFoldDB" id="A0A2N5SD52"/>
<feature type="region of interest" description="Disordered" evidence="1">
    <location>
        <begin position="1"/>
        <end position="55"/>
    </location>
</feature>
<protein>
    <submittedName>
        <fullName evidence="2">Uncharacterized protein</fullName>
    </submittedName>
</protein>
<name>A0A2N5SD52_9BASI</name>
<keyword evidence="4" id="KW-1185">Reference proteome</keyword>
<organism evidence="2 4">
    <name type="scientific">Puccinia coronata f. sp. avenae</name>
    <dbReference type="NCBI Taxonomy" id="200324"/>
    <lineage>
        <taxon>Eukaryota</taxon>
        <taxon>Fungi</taxon>
        <taxon>Dikarya</taxon>
        <taxon>Basidiomycota</taxon>
        <taxon>Pucciniomycotina</taxon>
        <taxon>Pucciniomycetes</taxon>
        <taxon>Pucciniales</taxon>
        <taxon>Pucciniaceae</taxon>
        <taxon>Puccinia</taxon>
    </lineage>
</organism>
<sequence>MASAIPPHLQPSYFNPPMPDFQQHIPPHQTYSNPHHHSSYFSHEMVTPQPPPPQTSLYAYARHEQLDRAIEETRLRRAADNEHQHTALTIASVVKTIGSRDTLLSDGSNYHK</sequence>
<evidence type="ECO:0000256" key="1">
    <source>
        <dbReference type="SAM" id="MobiDB-lite"/>
    </source>
</evidence>
<dbReference type="EMBL" id="PGCJ01001030">
    <property type="protein sequence ID" value="PLW11154.1"/>
    <property type="molecule type" value="Genomic_DNA"/>
</dbReference>
<proteinExistence type="predicted"/>
<evidence type="ECO:0000313" key="4">
    <source>
        <dbReference type="Proteomes" id="UP000235388"/>
    </source>
</evidence>